<accession>A0A2I0KS99</accession>
<proteinExistence type="predicted"/>
<organism evidence="1 2">
    <name type="scientific">Punica granatum</name>
    <name type="common">Pomegranate</name>
    <dbReference type="NCBI Taxonomy" id="22663"/>
    <lineage>
        <taxon>Eukaryota</taxon>
        <taxon>Viridiplantae</taxon>
        <taxon>Streptophyta</taxon>
        <taxon>Embryophyta</taxon>
        <taxon>Tracheophyta</taxon>
        <taxon>Spermatophyta</taxon>
        <taxon>Magnoliopsida</taxon>
        <taxon>eudicotyledons</taxon>
        <taxon>Gunneridae</taxon>
        <taxon>Pentapetalae</taxon>
        <taxon>rosids</taxon>
        <taxon>malvids</taxon>
        <taxon>Myrtales</taxon>
        <taxon>Lythraceae</taxon>
        <taxon>Punica</taxon>
    </lineage>
</organism>
<dbReference type="EMBL" id="PGOL01000380">
    <property type="protein sequence ID" value="PKI71364.1"/>
    <property type="molecule type" value="Genomic_DNA"/>
</dbReference>
<comment type="caution">
    <text evidence="1">The sequence shown here is derived from an EMBL/GenBank/DDBJ whole genome shotgun (WGS) entry which is preliminary data.</text>
</comment>
<name>A0A2I0KS99_PUNGR</name>
<gene>
    <name evidence="1" type="ORF">CRG98_008223</name>
</gene>
<protein>
    <submittedName>
        <fullName evidence="1">Uncharacterized protein</fullName>
    </submittedName>
</protein>
<reference evidence="1 2" key="1">
    <citation type="submission" date="2017-11" db="EMBL/GenBank/DDBJ databases">
        <title>De-novo sequencing of pomegranate (Punica granatum L.) genome.</title>
        <authorList>
            <person name="Akparov Z."/>
            <person name="Amiraslanov A."/>
            <person name="Hajiyeva S."/>
            <person name="Abbasov M."/>
            <person name="Kaur K."/>
            <person name="Hamwieh A."/>
            <person name="Solovyev V."/>
            <person name="Salamov A."/>
            <person name="Braich B."/>
            <person name="Kosarev P."/>
            <person name="Mahmoud A."/>
            <person name="Hajiyev E."/>
            <person name="Babayeva S."/>
            <person name="Izzatullayeva V."/>
            <person name="Mammadov A."/>
            <person name="Mammadov A."/>
            <person name="Sharifova S."/>
            <person name="Ojaghi J."/>
            <person name="Eynullazada K."/>
            <person name="Bayramov B."/>
            <person name="Abdulazimova A."/>
            <person name="Shahmuradov I."/>
        </authorList>
    </citation>
    <scope>NUCLEOTIDE SEQUENCE [LARGE SCALE GENOMIC DNA]</scope>
    <source>
        <strain evidence="2">cv. AG2017</strain>
        <tissue evidence="1">Leaf</tissue>
    </source>
</reference>
<dbReference type="Proteomes" id="UP000233551">
    <property type="component" value="Unassembled WGS sequence"/>
</dbReference>
<keyword evidence="2" id="KW-1185">Reference proteome</keyword>
<evidence type="ECO:0000313" key="1">
    <source>
        <dbReference type="EMBL" id="PKI71364.1"/>
    </source>
</evidence>
<sequence length="142" mass="15919">MLFHPKRWNTPLLLNLFDQATDALPTYPNAFAASGALSQNTAPVGLHCLTLSPFRDQTSKKRKRAVSPKSGTSYTLILHEPQKTLPLQELEANQTCPYQTHGFLKQKRPLLCKLKPEQSCSQSPWRLTKDGKRSGLGRMPCC</sequence>
<evidence type="ECO:0000313" key="2">
    <source>
        <dbReference type="Proteomes" id="UP000233551"/>
    </source>
</evidence>
<dbReference type="AlphaFoldDB" id="A0A2I0KS99"/>